<dbReference type="AlphaFoldDB" id="A0A5C8ZHT4"/>
<dbReference type="FunFam" id="1.20.140.10:FF:000007">
    <property type="entry name" value="Acyl-coenzyme A oxidase"/>
    <property type="match status" value="1"/>
</dbReference>
<evidence type="ECO:0000256" key="10">
    <source>
        <dbReference type="ARBA" id="ARBA00023140"/>
    </source>
</evidence>
<evidence type="ECO:0000256" key="3">
    <source>
        <dbReference type="ARBA" id="ARBA00006288"/>
    </source>
</evidence>
<keyword evidence="8" id="KW-0560">Oxidoreductase</keyword>
<dbReference type="OrthoDB" id="1144545at2"/>
<dbReference type="GO" id="GO:0055088">
    <property type="term" value="P:lipid homeostasis"/>
    <property type="evidence" value="ECO:0007669"/>
    <property type="project" value="TreeGrafter"/>
</dbReference>
<dbReference type="Gene3D" id="2.40.110.10">
    <property type="entry name" value="Butyryl-CoA Dehydrogenase, subunit A, domain 2"/>
    <property type="match status" value="1"/>
</dbReference>
<accession>A0A5C8ZHT4</accession>
<evidence type="ECO:0000256" key="2">
    <source>
        <dbReference type="ARBA" id="ARBA00004275"/>
    </source>
</evidence>
<feature type="domain" description="Acyl-CoA oxidase C-terminal" evidence="12">
    <location>
        <begin position="573"/>
        <end position="712"/>
    </location>
</feature>
<name>A0A5C8ZHT4_9ACTN</name>
<keyword evidence="7" id="KW-0276">Fatty acid metabolism</keyword>
<keyword evidence="5" id="KW-0285">Flavoprotein</keyword>
<evidence type="ECO:0000256" key="8">
    <source>
        <dbReference type="ARBA" id="ARBA00023002"/>
    </source>
</evidence>
<dbReference type="InterPro" id="IPR046373">
    <property type="entry name" value="Acyl-CoA_Oxase/DH_mid-dom_sf"/>
</dbReference>
<dbReference type="InterPro" id="IPR006091">
    <property type="entry name" value="Acyl-CoA_Oxase/DH_mid-dom"/>
</dbReference>
<dbReference type="RefSeq" id="WP_147925860.1">
    <property type="nucleotide sequence ID" value="NZ_VKAC01000004.1"/>
</dbReference>
<keyword evidence="6" id="KW-0274">FAD</keyword>
<dbReference type="Pfam" id="PF02770">
    <property type="entry name" value="Acyl-CoA_dh_M"/>
    <property type="match status" value="1"/>
</dbReference>
<dbReference type="GO" id="GO:0003997">
    <property type="term" value="F:acyl-CoA oxidase activity"/>
    <property type="evidence" value="ECO:0007669"/>
    <property type="project" value="UniProtKB-EC"/>
</dbReference>
<evidence type="ECO:0000256" key="11">
    <source>
        <dbReference type="SAM" id="MobiDB-lite"/>
    </source>
</evidence>
<gene>
    <name evidence="15" type="ORF">FMM08_08295</name>
</gene>
<feature type="domain" description="Acyl-CoA oxidase C-alpha1" evidence="14">
    <location>
        <begin position="334"/>
        <end position="499"/>
    </location>
</feature>
<protein>
    <recommendedName>
        <fullName evidence="4">acyl-CoA oxidase</fullName>
        <ecNumber evidence="4">1.3.3.6</ecNumber>
    </recommendedName>
</protein>
<comment type="caution">
    <text evidence="15">The sequence shown here is derived from an EMBL/GenBank/DDBJ whole genome shotgun (WGS) entry which is preliminary data.</text>
</comment>
<reference evidence="15 16" key="1">
    <citation type="submission" date="2019-07" db="EMBL/GenBank/DDBJ databases">
        <title>Quadrisphaera sp. strain DD2A genome sequencing and assembly.</title>
        <authorList>
            <person name="Kim I."/>
        </authorList>
    </citation>
    <scope>NUCLEOTIDE SEQUENCE [LARGE SCALE GENOMIC DNA]</scope>
    <source>
        <strain evidence="15 16">DD2A</strain>
    </source>
</reference>
<dbReference type="FunFam" id="1.20.140.10:FF:000010">
    <property type="entry name" value="Acyl-coenzyme A oxidase"/>
    <property type="match status" value="1"/>
</dbReference>
<dbReference type="InterPro" id="IPR012258">
    <property type="entry name" value="Acyl-CoA_oxidase"/>
</dbReference>
<evidence type="ECO:0000256" key="4">
    <source>
        <dbReference type="ARBA" id="ARBA00012870"/>
    </source>
</evidence>
<organism evidence="15 16">
    <name type="scientific">Quadrisphaera setariae</name>
    <dbReference type="NCBI Taxonomy" id="2593304"/>
    <lineage>
        <taxon>Bacteria</taxon>
        <taxon>Bacillati</taxon>
        <taxon>Actinomycetota</taxon>
        <taxon>Actinomycetes</taxon>
        <taxon>Kineosporiales</taxon>
        <taxon>Kineosporiaceae</taxon>
        <taxon>Quadrisphaera</taxon>
    </lineage>
</organism>
<dbReference type="Proteomes" id="UP000321234">
    <property type="component" value="Unassembled WGS sequence"/>
</dbReference>
<dbReference type="InterPro" id="IPR036250">
    <property type="entry name" value="AcylCo_DH-like_C"/>
</dbReference>
<dbReference type="PANTHER" id="PTHR10909">
    <property type="entry name" value="ELECTRON TRANSPORT OXIDOREDUCTASE"/>
    <property type="match status" value="1"/>
</dbReference>
<dbReference type="Gene3D" id="1.20.140.10">
    <property type="entry name" value="Butyryl-CoA Dehydrogenase, subunit A, domain 3"/>
    <property type="match status" value="2"/>
</dbReference>
<comment type="similarity">
    <text evidence="3">Belongs to the acyl-CoA oxidase family.</text>
</comment>
<keyword evidence="16" id="KW-1185">Reference proteome</keyword>
<dbReference type="GO" id="GO:0071949">
    <property type="term" value="F:FAD binding"/>
    <property type="evidence" value="ECO:0007669"/>
    <property type="project" value="InterPro"/>
</dbReference>
<evidence type="ECO:0000256" key="7">
    <source>
        <dbReference type="ARBA" id="ARBA00022832"/>
    </source>
</evidence>
<dbReference type="SUPFAM" id="SSF47203">
    <property type="entry name" value="Acyl-CoA dehydrogenase C-terminal domain-like"/>
    <property type="match status" value="2"/>
</dbReference>
<evidence type="ECO:0000256" key="5">
    <source>
        <dbReference type="ARBA" id="ARBA00022630"/>
    </source>
</evidence>
<dbReference type="PIRSF" id="PIRSF000168">
    <property type="entry name" value="Acyl-CoA_oxidase"/>
    <property type="match status" value="1"/>
</dbReference>
<dbReference type="Pfam" id="PF22924">
    <property type="entry name" value="ACOX_C_alpha1"/>
    <property type="match status" value="1"/>
</dbReference>
<dbReference type="FunFam" id="2.40.110.10:FF:000005">
    <property type="entry name" value="Acyl-coenzyme A oxidase"/>
    <property type="match status" value="1"/>
</dbReference>
<keyword evidence="10" id="KW-0576">Peroxisome</keyword>
<dbReference type="GO" id="GO:0005504">
    <property type="term" value="F:fatty acid binding"/>
    <property type="evidence" value="ECO:0007669"/>
    <property type="project" value="TreeGrafter"/>
</dbReference>
<dbReference type="EC" id="1.3.3.6" evidence="4"/>
<proteinExistence type="inferred from homology"/>
<evidence type="ECO:0000259" key="14">
    <source>
        <dbReference type="Pfam" id="PF22924"/>
    </source>
</evidence>
<dbReference type="SUPFAM" id="SSF56645">
    <property type="entry name" value="Acyl-CoA dehydrogenase NM domain-like"/>
    <property type="match status" value="1"/>
</dbReference>
<dbReference type="InterPro" id="IPR055060">
    <property type="entry name" value="ACOX_C_alpha1"/>
</dbReference>
<evidence type="ECO:0000259" key="12">
    <source>
        <dbReference type="Pfam" id="PF01756"/>
    </source>
</evidence>
<dbReference type="GO" id="GO:0033540">
    <property type="term" value="P:fatty acid beta-oxidation using acyl-CoA oxidase"/>
    <property type="evidence" value="ECO:0007669"/>
    <property type="project" value="TreeGrafter"/>
</dbReference>
<sequence length="713" mass="76621">MSSPTTQSAARESSTTADVAAGVAAEVAETADGAPSRLDGQGEGEAGHVWPVDPEQLAADPRAVQKVLDGRWAHVRDRARDTIPAQWCEPTDHLSTEEHRRVTLERLRDIVPTGEHRYGFAASATGGLGGDSVGAQTVNFEMLGHADLSLTIKAGVQWGLFAGSIQALGTAKHHERYLRDAVELDLLGCFAMTETGHGSDVANLRTTATYDEATHEFVVHSPGPEARKDYIGNAARDARLAVVYAQLVTKGERHGVHAVLVPIRDEAGNALPGVTLTDCGRKMGLNGVDNGRIVFDQVRVPRENLLDRYGQVAEDGTYTSSITNPNARFFTTLGALVKGRVCIGAAALAAAKSGLAIAVTHAERRAQFPKAGGAEGEEVTLLDYRTHQRRLLPLLASSAVYALAQDDVVAELHRVTNPVLLGAAPAPGPQKALEARAAGMKALLTWHATRSLQEAREACGGSGFLSENRIAQLKGDTDVFTTFEGDNTVLMQLLGKHLLSEHRDSLKGAGKIGQAKAVTTSLVDAYAGRTPARAVAGFVGEVVTDISALRQRTEKKQGATDDADPELFDRAWQLRVLEHRERRTLESLALRMRKRAQAGQDGFTVMNEVQDHLVLAARAHLDAWVARTADAAISRAEDERARVLLSRLLDLHVLSLVEAERGWYLERGLITPGRSRDLTTAVNALCAQVRPHALRVVDAFGLPEGWLGAHIAS</sequence>
<feature type="domain" description="Acyl-CoA oxidase/dehydrogenase middle" evidence="13">
    <location>
        <begin position="189"/>
        <end position="298"/>
    </location>
</feature>
<comment type="cofactor">
    <cofactor evidence="1">
        <name>FAD</name>
        <dbReference type="ChEBI" id="CHEBI:57692"/>
    </cofactor>
</comment>
<keyword evidence="9" id="KW-0443">Lipid metabolism</keyword>
<dbReference type="InterPro" id="IPR009100">
    <property type="entry name" value="AcylCoA_DH/oxidase_NM_dom_sf"/>
</dbReference>
<dbReference type="Pfam" id="PF01756">
    <property type="entry name" value="ACOX"/>
    <property type="match status" value="1"/>
</dbReference>
<evidence type="ECO:0000256" key="6">
    <source>
        <dbReference type="ARBA" id="ARBA00022827"/>
    </source>
</evidence>
<dbReference type="InterPro" id="IPR002655">
    <property type="entry name" value="Acyl-CoA_oxidase_C"/>
</dbReference>
<feature type="region of interest" description="Disordered" evidence="11">
    <location>
        <begin position="26"/>
        <end position="49"/>
    </location>
</feature>
<dbReference type="EMBL" id="VKAC01000004">
    <property type="protein sequence ID" value="TXR56731.1"/>
    <property type="molecule type" value="Genomic_DNA"/>
</dbReference>
<evidence type="ECO:0000259" key="13">
    <source>
        <dbReference type="Pfam" id="PF02770"/>
    </source>
</evidence>
<evidence type="ECO:0000256" key="1">
    <source>
        <dbReference type="ARBA" id="ARBA00001974"/>
    </source>
</evidence>
<evidence type="ECO:0000313" key="16">
    <source>
        <dbReference type="Proteomes" id="UP000321234"/>
    </source>
</evidence>
<comment type="subcellular location">
    <subcellularLocation>
        <location evidence="2">Peroxisome</location>
    </subcellularLocation>
</comment>
<evidence type="ECO:0000313" key="15">
    <source>
        <dbReference type="EMBL" id="TXR56731.1"/>
    </source>
</evidence>
<evidence type="ECO:0000256" key="9">
    <source>
        <dbReference type="ARBA" id="ARBA00023098"/>
    </source>
</evidence>